<dbReference type="PANTHER" id="PTHR24320">
    <property type="entry name" value="RETINOL DEHYDROGENASE"/>
    <property type="match status" value="1"/>
</dbReference>
<evidence type="ECO:0000256" key="1">
    <source>
        <dbReference type="ARBA" id="ARBA00006484"/>
    </source>
</evidence>
<comment type="caution">
    <text evidence="3">The sequence shown here is derived from an EMBL/GenBank/DDBJ whole genome shotgun (WGS) entry which is preliminary data.</text>
</comment>
<sequence>MAFLRILALTGIGSIALSFFMIRRLLRSAPTICNCALTKATRVIITGATSGIGEALARDILSLSTETTPVSLVLACRDSVRAESLKSQWKSQYPTAELQVQQLDLGQVSSINQFVARMKHTAPVNVLINNAGIMAAQPDENQLMDRSMLVNFFGTALLTRRALEEQILHEGRVVFVSSSLAQKGQLSVKVSSQISLFNQFSLKLCS</sequence>
<dbReference type="EMBL" id="JBJKFK010007435">
    <property type="protein sequence ID" value="KAL3307417.1"/>
    <property type="molecule type" value="Genomic_DNA"/>
</dbReference>
<evidence type="ECO:0000313" key="3">
    <source>
        <dbReference type="EMBL" id="KAL3307417.1"/>
    </source>
</evidence>
<protein>
    <submittedName>
        <fullName evidence="3">Uncharacterized protein</fullName>
    </submittedName>
</protein>
<proteinExistence type="inferred from homology"/>
<dbReference type="InterPro" id="IPR002347">
    <property type="entry name" value="SDR_fam"/>
</dbReference>
<dbReference type="PRINTS" id="PR00081">
    <property type="entry name" value="GDHRDH"/>
</dbReference>
<dbReference type="GO" id="GO:0016491">
    <property type="term" value="F:oxidoreductase activity"/>
    <property type="evidence" value="ECO:0007669"/>
    <property type="project" value="UniProtKB-KW"/>
</dbReference>
<gene>
    <name evidence="3" type="ORF">Ciccas_014067</name>
</gene>
<reference evidence="3 4" key="1">
    <citation type="submission" date="2024-11" db="EMBL/GenBank/DDBJ databases">
        <title>Adaptive evolution of stress response genes in parasites aligns with host niche diversity.</title>
        <authorList>
            <person name="Hahn C."/>
            <person name="Resl P."/>
        </authorList>
    </citation>
    <scope>NUCLEOTIDE SEQUENCE [LARGE SCALE GENOMIC DNA]</scope>
    <source>
        <strain evidence="3">EGGRZ-B1_66</strain>
        <tissue evidence="3">Body</tissue>
    </source>
</reference>
<dbReference type="SUPFAM" id="SSF51735">
    <property type="entry name" value="NAD(P)-binding Rossmann-fold domains"/>
    <property type="match status" value="1"/>
</dbReference>
<evidence type="ECO:0000256" key="2">
    <source>
        <dbReference type="ARBA" id="ARBA00023002"/>
    </source>
</evidence>
<dbReference type="InterPro" id="IPR036291">
    <property type="entry name" value="NAD(P)-bd_dom_sf"/>
</dbReference>
<dbReference type="PANTHER" id="PTHR24320:SF152">
    <property type="entry name" value="SHORT-CHAIN DEHYDROGENASE_REDUCTASE FAMILY PROTEIN"/>
    <property type="match status" value="1"/>
</dbReference>
<evidence type="ECO:0000313" key="4">
    <source>
        <dbReference type="Proteomes" id="UP001626550"/>
    </source>
</evidence>
<keyword evidence="2" id="KW-0560">Oxidoreductase</keyword>
<accession>A0ABD2PKQ1</accession>
<dbReference type="Pfam" id="PF00106">
    <property type="entry name" value="adh_short"/>
    <property type="match status" value="1"/>
</dbReference>
<dbReference type="Proteomes" id="UP001626550">
    <property type="component" value="Unassembled WGS sequence"/>
</dbReference>
<comment type="similarity">
    <text evidence="1">Belongs to the short-chain dehydrogenases/reductases (SDR) family.</text>
</comment>
<name>A0ABD2PKQ1_9PLAT</name>
<keyword evidence="4" id="KW-1185">Reference proteome</keyword>
<dbReference type="AlphaFoldDB" id="A0ABD2PKQ1"/>
<organism evidence="3 4">
    <name type="scientific">Cichlidogyrus casuarinus</name>
    <dbReference type="NCBI Taxonomy" id="1844966"/>
    <lineage>
        <taxon>Eukaryota</taxon>
        <taxon>Metazoa</taxon>
        <taxon>Spiralia</taxon>
        <taxon>Lophotrochozoa</taxon>
        <taxon>Platyhelminthes</taxon>
        <taxon>Monogenea</taxon>
        <taxon>Monopisthocotylea</taxon>
        <taxon>Dactylogyridea</taxon>
        <taxon>Ancyrocephalidae</taxon>
        <taxon>Cichlidogyrus</taxon>
    </lineage>
</organism>
<dbReference type="Gene3D" id="3.40.50.720">
    <property type="entry name" value="NAD(P)-binding Rossmann-like Domain"/>
    <property type="match status" value="1"/>
</dbReference>